<name>A0A8X6Q766_NEPPI</name>
<organism evidence="2 3">
    <name type="scientific">Nephila pilipes</name>
    <name type="common">Giant wood spider</name>
    <name type="synonym">Nephila maculata</name>
    <dbReference type="NCBI Taxonomy" id="299642"/>
    <lineage>
        <taxon>Eukaryota</taxon>
        <taxon>Metazoa</taxon>
        <taxon>Ecdysozoa</taxon>
        <taxon>Arthropoda</taxon>
        <taxon>Chelicerata</taxon>
        <taxon>Arachnida</taxon>
        <taxon>Araneae</taxon>
        <taxon>Araneomorphae</taxon>
        <taxon>Entelegynae</taxon>
        <taxon>Araneoidea</taxon>
        <taxon>Nephilidae</taxon>
        <taxon>Nephila</taxon>
    </lineage>
</organism>
<dbReference type="EMBL" id="BMAW01050152">
    <property type="protein sequence ID" value="GFS74084.1"/>
    <property type="molecule type" value="Genomic_DNA"/>
</dbReference>
<gene>
    <name evidence="2" type="primary">AVEN_149571_1</name>
    <name evidence="1" type="ORF">NPIL_159211</name>
    <name evidence="2" type="ORF">NPIL_443531</name>
</gene>
<comment type="caution">
    <text evidence="2">The sequence shown here is derived from an EMBL/GenBank/DDBJ whole genome shotgun (WGS) entry which is preliminary data.</text>
</comment>
<dbReference type="OrthoDB" id="6426908at2759"/>
<accession>A0A8X6Q766</accession>
<evidence type="ECO:0000313" key="2">
    <source>
        <dbReference type="EMBL" id="GFU03008.1"/>
    </source>
</evidence>
<sequence length="175" mass="20660">MHKILRNPILGDQEKSTLYLQILQKFTNLPLQQNKIESMQEAESMEPNIKEREDEFNQTSSNKDAVRISIESDVLDNTLARRKKQAQKIMNFIQQNSNSLSWTNNKELMIKKTIFPNTNIVDLVTFLLKDRKTEPNGLQSFVDALKEIEFPYQLIKNKYLKYMTLYAKPINWIIY</sequence>
<evidence type="ECO:0000313" key="3">
    <source>
        <dbReference type="Proteomes" id="UP000887013"/>
    </source>
</evidence>
<dbReference type="Proteomes" id="UP000887013">
    <property type="component" value="Unassembled WGS sequence"/>
</dbReference>
<evidence type="ECO:0000313" key="1">
    <source>
        <dbReference type="EMBL" id="GFS74084.1"/>
    </source>
</evidence>
<dbReference type="EMBL" id="BMAW01076766">
    <property type="protein sequence ID" value="GFU03008.1"/>
    <property type="molecule type" value="Genomic_DNA"/>
</dbReference>
<dbReference type="AlphaFoldDB" id="A0A8X6Q766"/>
<keyword evidence="3" id="KW-1185">Reference proteome</keyword>
<reference evidence="2" key="1">
    <citation type="submission" date="2020-08" db="EMBL/GenBank/DDBJ databases">
        <title>Multicomponent nature underlies the extraordinary mechanical properties of spider dragline silk.</title>
        <authorList>
            <person name="Kono N."/>
            <person name="Nakamura H."/>
            <person name="Mori M."/>
            <person name="Yoshida Y."/>
            <person name="Ohtoshi R."/>
            <person name="Malay A.D."/>
            <person name="Moran D.A.P."/>
            <person name="Tomita M."/>
            <person name="Numata K."/>
            <person name="Arakawa K."/>
        </authorList>
    </citation>
    <scope>NUCLEOTIDE SEQUENCE</scope>
</reference>
<proteinExistence type="predicted"/>
<protein>
    <submittedName>
        <fullName evidence="2">Uncharacterized protein</fullName>
    </submittedName>
</protein>